<dbReference type="EMBL" id="PGOL01000277">
    <property type="protein sequence ID" value="PKI73286.1"/>
    <property type="molecule type" value="Genomic_DNA"/>
</dbReference>
<feature type="region of interest" description="Disordered" evidence="1">
    <location>
        <begin position="30"/>
        <end position="52"/>
    </location>
</feature>
<protein>
    <submittedName>
        <fullName evidence="2">Uncharacterized protein</fullName>
    </submittedName>
</protein>
<keyword evidence="3" id="KW-1185">Reference proteome</keyword>
<reference evidence="2 3" key="1">
    <citation type="submission" date="2017-11" db="EMBL/GenBank/DDBJ databases">
        <title>De-novo sequencing of pomegranate (Punica granatum L.) genome.</title>
        <authorList>
            <person name="Akparov Z."/>
            <person name="Amiraslanov A."/>
            <person name="Hajiyeva S."/>
            <person name="Abbasov M."/>
            <person name="Kaur K."/>
            <person name="Hamwieh A."/>
            <person name="Solovyev V."/>
            <person name="Salamov A."/>
            <person name="Braich B."/>
            <person name="Kosarev P."/>
            <person name="Mahmoud A."/>
            <person name="Hajiyev E."/>
            <person name="Babayeva S."/>
            <person name="Izzatullayeva V."/>
            <person name="Mammadov A."/>
            <person name="Mammadov A."/>
            <person name="Sharifova S."/>
            <person name="Ojaghi J."/>
            <person name="Eynullazada K."/>
            <person name="Bayramov B."/>
            <person name="Abdulazimova A."/>
            <person name="Shahmuradov I."/>
        </authorList>
    </citation>
    <scope>NUCLEOTIDE SEQUENCE [LARGE SCALE GENOMIC DNA]</scope>
    <source>
        <strain evidence="3">cv. AG2017</strain>
        <tissue evidence="2">Leaf</tissue>
    </source>
</reference>
<evidence type="ECO:0000313" key="3">
    <source>
        <dbReference type="Proteomes" id="UP000233551"/>
    </source>
</evidence>
<accession>A0A2I0KZI4</accession>
<name>A0A2I0KZI4_PUNGR</name>
<comment type="caution">
    <text evidence="2">The sequence shown here is derived from an EMBL/GenBank/DDBJ whole genome shotgun (WGS) entry which is preliminary data.</text>
</comment>
<evidence type="ECO:0000313" key="2">
    <source>
        <dbReference type="EMBL" id="PKI73286.1"/>
    </source>
</evidence>
<dbReference type="Proteomes" id="UP000233551">
    <property type="component" value="Unassembled WGS sequence"/>
</dbReference>
<gene>
    <name evidence="2" type="ORF">CRG98_006224</name>
</gene>
<organism evidence="2 3">
    <name type="scientific">Punica granatum</name>
    <name type="common">Pomegranate</name>
    <dbReference type="NCBI Taxonomy" id="22663"/>
    <lineage>
        <taxon>Eukaryota</taxon>
        <taxon>Viridiplantae</taxon>
        <taxon>Streptophyta</taxon>
        <taxon>Embryophyta</taxon>
        <taxon>Tracheophyta</taxon>
        <taxon>Spermatophyta</taxon>
        <taxon>Magnoliopsida</taxon>
        <taxon>eudicotyledons</taxon>
        <taxon>Gunneridae</taxon>
        <taxon>Pentapetalae</taxon>
        <taxon>rosids</taxon>
        <taxon>malvids</taxon>
        <taxon>Myrtales</taxon>
        <taxon>Lythraceae</taxon>
        <taxon>Punica</taxon>
    </lineage>
</organism>
<evidence type="ECO:0000256" key="1">
    <source>
        <dbReference type="SAM" id="MobiDB-lite"/>
    </source>
</evidence>
<proteinExistence type="predicted"/>
<sequence length="116" mass="12441">MSLSIAIPNLNNFPWTCLLGEAPNVFSGGGVVTETSGGPEPPSTAFTDLPPPHKLPLTDGPTKAWSLLRPGARGLQQVGNKAGAIQSFHRYPKVNQVTVMCHTWRSRYGEAARSVM</sequence>
<dbReference type="AlphaFoldDB" id="A0A2I0KZI4"/>